<accession>A0A6I6AB58</accession>
<keyword evidence="1" id="KW-0472">Membrane</keyword>
<dbReference type="InterPro" id="IPR010775">
    <property type="entry name" value="DUF1365"/>
</dbReference>
<reference evidence="2 3" key="1">
    <citation type="submission" date="2019-09" db="EMBL/GenBank/DDBJ databases">
        <title>Gimesia benthica sp. nov., a novel bacterium isolated from deep-sea water of the Northwest Indian Ocean.</title>
        <authorList>
            <person name="Dai X."/>
        </authorList>
    </citation>
    <scope>NUCLEOTIDE SEQUENCE [LARGE SCALE GENOMIC DNA]</scope>
    <source>
        <strain evidence="2 3">E7</strain>
    </source>
</reference>
<dbReference type="PANTHER" id="PTHR33973">
    <property type="entry name" value="OS07G0153300 PROTEIN"/>
    <property type="match status" value="1"/>
</dbReference>
<protein>
    <submittedName>
        <fullName evidence="2">DUF1365 domain-containing protein</fullName>
    </submittedName>
</protein>
<feature type="transmembrane region" description="Helical" evidence="1">
    <location>
        <begin position="209"/>
        <end position="229"/>
    </location>
</feature>
<proteinExistence type="predicted"/>
<keyword evidence="3" id="KW-1185">Reference proteome</keyword>
<sequence length="265" mass="31701">MESGIYTGWVRHRRLKPVEHSFRNRIYLMYLDLDELDSVFEGRWCWSTRRPALARFRRADHLGDPGQPLGECVRDFVVEQGYPRPEGPIRLLTHLRYFGFVMNPVSFYYCFNRAGTDWETVVAEVNNTPWGERHCYVISRKQLETNGDDQLMQKVFHVSPFMPLDMQYGWKLTELHQKLTVHIDNYRESEKVFDVTMQLERREITTRNLWQVLLTYPLMTWYVFAAIYWQALRLWWKKVPFYPHPSHLSTTDNQITGTEPNARTS</sequence>
<dbReference type="Pfam" id="PF07103">
    <property type="entry name" value="DUF1365"/>
    <property type="match status" value="1"/>
</dbReference>
<keyword evidence="1" id="KW-0812">Transmembrane</keyword>
<dbReference type="KEGG" id="gim:F1728_06015"/>
<evidence type="ECO:0000313" key="3">
    <source>
        <dbReference type="Proteomes" id="UP000427281"/>
    </source>
</evidence>
<name>A0A6I6AB58_9PLAN</name>
<organism evidence="2 3">
    <name type="scientific">Gimesia benthica</name>
    <dbReference type="NCBI Taxonomy" id="2608982"/>
    <lineage>
        <taxon>Bacteria</taxon>
        <taxon>Pseudomonadati</taxon>
        <taxon>Planctomycetota</taxon>
        <taxon>Planctomycetia</taxon>
        <taxon>Planctomycetales</taxon>
        <taxon>Planctomycetaceae</taxon>
        <taxon>Gimesia</taxon>
    </lineage>
</organism>
<dbReference type="AlphaFoldDB" id="A0A6I6AB58"/>
<dbReference type="PANTHER" id="PTHR33973:SF4">
    <property type="entry name" value="OS07G0153300 PROTEIN"/>
    <property type="match status" value="1"/>
</dbReference>
<gene>
    <name evidence="2" type="ORF">F1728_06015</name>
</gene>
<dbReference type="Proteomes" id="UP000427281">
    <property type="component" value="Chromosome"/>
</dbReference>
<dbReference type="RefSeq" id="WP_155363344.1">
    <property type="nucleotide sequence ID" value="NZ_CP043930.1"/>
</dbReference>
<evidence type="ECO:0000313" key="2">
    <source>
        <dbReference type="EMBL" id="QGQ22259.1"/>
    </source>
</evidence>
<keyword evidence="1" id="KW-1133">Transmembrane helix</keyword>
<dbReference type="EMBL" id="CP043930">
    <property type="protein sequence ID" value="QGQ22259.1"/>
    <property type="molecule type" value="Genomic_DNA"/>
</dbReference>
<evidence type="ECO:0000256" key="1">
    <source>
        <dbReference type="SAM" id="Phobius"/>
    </source>
</evidence>